<feature type="region of interest" description="Disordered" evidence="5">
    <location>
        <begin position="132"/>
        <end position="154"/>
    </location>
</feature>
<dbReference type="InterPro" id="IPR000237">
    <property type="entry name" value="GRIP_dom"/>
</dbReference>
<dbReference type="STRING" id="91626.A0A0C9LWB6"/>
<gene>
    <name evidence="7" type="ORF">MAM1_0195d07747</name>
</gene>
<dbReference type="GO" id="GO:0031267">
    <property type="term" value="F:small GTPase binding"/>
    <property type="evidence" value="ECO:0007669"/>
    <property type="project" value="TreeGrafter"/>
</dbReference>
<comment type="subcellular location">
    <subcellularLocation>
        <location evidence="1">Golgi apparatus</location>
    </subcellularLocation>
</comment>
<dbReference type="Proteomes" id="UP000053815">
    <property type="component" value="Unassembled WGS sequence"/>
</dbReference>
<feature type="region of interest" description="Disordered" evidence="5">
    <location>
        <begin position="584"/>
        <end position="612"/>
    </location>
</feature>
<keyword evidence="8" id="KW-1185">Reference proteome</keyword>
<evidence type="ECO:0000256" key="4">
    <source>
        <dbReference type="SAM" id="Coils"/>
    </source>
</evidence>
<evidence type="ECO:0000259" key="6">
    <source>
        <dbReference type="PROSITE" id="PS50913"/>
    </source>
</evidence>
<dbReference type="EMBL" id="DF836484">
    <property type="protein sequence ID" value="GAN08240.1"/>
    <property type="molecule type" value="Genomic_DNA"/>
</dbReference>
<feature type="compositionally biased region" description="Basic and acidic residues" evidence="5">
    <location>
        <begin position="286"/>
        <end position="308"/>
    </location>
</feature>
<dbReference type="GO" id="GO:0006888">
    <property type="term" value="P:endoplasmic reticulum to Golgi vesicle-mediated transport"/>
    <property type="evidence" value="ECO:0007669"/>
    <property type="project" value="TreeGrafter"/>
</dbReference>
<evidence type="ECO:0000256" key="2">
    <source>
        <dbReference type="ARBA" id="ARBA00023034"/>
    </source>
</evidence>
<evidence type="ECO:0000256" key="3">
    <source>
        <dbReference type="ARBA" id="ARBA00023054"/>
    </source>
</evidence>
<accession>A0A0C9LWB6</accession>
<dbReference type="PANTHER" id="PTHR18921:SF2">
    <property type="entry name" value="THYROID RECEPTOR-INTERACTING PROTEIN 11"/>
    <property type="match status" value="1"/>
</dbReference>
<dbReference type="Pfam" id="PF10375">
    <property type="entry name" value="GRAB"/>
    <property type="match status" value="1"/>
</dbReference>
<protein>
    <submittedName>
        <fullName evidence="7">Golgi matrix protein</fullName>
    </submittedName>
</protein>
<dbReference type="PANTHER" id="PTHR18921">
    <property type="entry name" value="MYOSIN HEAVY CHAIN - RELATED"/>
    <property type="match status" value="1"/>
</dbReference>
<evidence type="ECO:0000313" key="8">
    <source>
        <dbReference type="Proteomes" id="UP000053815"/>
    </source>
</evidence>
<dbReference type="GO" id="GO:0007030">
    <property type="term" value="P:Golgi organization"/>
    <property type="evidence" value="ECO:0007669"/>
    <property type="project" value="TreeGrafter"/>
</dbReference>
<feature type="coiled-coil region" evidence="4">
    <location>
        <begin position="459"/>
        <end position="517"/>
    </location>
</feature>
<proteinExistence type="predicted"/>
<sequence>MSAATTEDATVLKTRLDEYEKKYKEEHAQLVNFQKKLTQAGTHLKSLAQENAKLNKSLTDQKNQLDDKDDQLKQLEHKLQNTAQGHQKEIKQLVDILENMINEGEGGSPPSETTPDVSTSTLLDSYVKSVQRRLNKSTKQQQSQKKPNKENEALQAHVKKLEQEIQDLKKTDHVETIQQSLASILNDPENGIIDSSLPPSILLPLEQVRSTLQEQQEQIKDARQKHTAGLEEAQKDLKRQITQLNITINELTDEKERAISEKDEISGQLEQLATLEKQIKNLESRVATAEKEKEESQDREKQLSKEHQSLLGKLSHIKETLTPRLEQDKQLRQRVSELTQELDSTRHELEQSRSDMMLRDQESSQQFESLDQEITQLSHKLENVQQEREEYEAMAMQLDAECNQVREQLKSSQLELSQLKSHMESEKLESESEKASLANLQTVLEEFQATKDAEMQAAVEHIERQLAVAKKSWAEYEERAHIAEAALAKYQQDVGKTQKYEQEIKEKNLLIGKLRHEAIILNEHLVEAMRKLKEETSESNVDRQLITNLLVGFLIAPRGDRKRYDILTIISNVLQLTEEQKEQIGLSRPKHGTSTSGSNTTAFSPITSPVLDKPPQKESFTDAWISFLLKESSPLRRNRSAVTLSNTAKDDDNIDL</sequence>
<evidence type="ECO:0000256" key="1">
    <source>
        <dbReference type="ARBA" id="ARBA00004555"/>
    </source>
</evidence>
<evidence type="ECO:0000313" key="7">
    <source>
        <dbReference type="EMBL" id="GAN08240.1"/>
    </source>
</evidence>
<keyword evidence="2" id="KW-0333">Golgi apparatus</keyword>
<dbReference type="OrthoDB" id="425925at2759"/>
<dbReference type="InterPro" id="IPR019459">
    <property type="entry name" value="GRAB"/>
</dbReference>
<dbReference type="AlphaFoldDB" id="A0A0C9LWB6"/>
<feature type="compositionally biased region" description="Basic and acidic residues" evidence="5">
    <location>
        <begin position="316"/>
        <end position="328"/>
    </location>
</feature>
<name>A0A0C9LWB6_9FUNG</name>
<feature type="compositionally biased region" description="Polar residues" evidence="5">
    <location>
        <begin position="592"/>
        <end position="607"/>
    </location>
</feature>
<keyword evidence="3 4" id="KW-0175">Coiled coil</keyword>
<reference evidence="7" key="1">
    <citation type="submission" date="2014-09" db="EMBL/GenBank/DDBJ databases">
        <title>Draft genome sequence of an oleaginous Mucoromycotina fungus Mucor ambiguus NBRC6742.</title>
        <authorList>
            <person name="Takeda I."/>
            <person name="Yamane N."/>
            <person name="Morita T."/>
            <person name="Tamano K."/>
            <person name="Machida M."/>
            <person name="Baker S."/>
            <person name="Koike H."/>
        </authorList>
    </citation>
    <scope>NUCLEOTIDE SEQUENCE</scope>
    <source>
        <strain evidence="7">NBRC 6742</strain>
    </source>
</reference>
<feature type="coiled-coil region" evidence="4">
    <location>
        <begin position="9"/>
        <end position="103"/>
    </location>
</feature>
<organism evidence="7">
    <name type="scientific">Mucor ambiguus</name>
    <dbReference type="NCBI Taxonomy" id="91626"/>
    <lineage>
        <taxon>Eukaryota</taxon>
        <taxon>Fungi</taxon>
        <taxon>Fungi incertae sedis</taxon>
        <taxon>Mucoromycota</taxon>
        <taxon>Mucoromycotina</taxon>
        <taxon>Mucoromycetes</taxon>
        <taxon>Mucorales</taxon>
        <taxon>Mucorineae</taxon>
        <taxon>Mucoraceae</taxon>
        <taxon>Mucor</taxon>
    </lineage>
</organism>
<evidence type="ECO:0000256" key="5">
    <source>
        <dbReference type="SAM" id="MobiDB-lite"/>
    </source>
</evidence>
<feature type="region of interest" description="Disordered" evidence="5">
    <location>
        <begin position="286"/>
        <end position="328"/>
    </location>
</feature>
<dbReference type="PROSITE" id="PS50913">
    <property type="entry name" value="GRIP"/>
    <property type="match status" value="1"/>
</dbReference>
<feature type="domain" description="GRIP" evidence="6">
    <location>
        <begin position="536"/>
        <end position="587"/>
    </location>
</feature>
<dbReference type="GO" id="GO:0005794">
    <property type="term" value="C:Golgi apparatus"/>
    <property type="evidence" value="ECO:0007669"/>
    <property type="project" value="UniProtKB-SubCell"/>
</dbReference>